<dbReference type="PANTHER" id="PTHR33053:SF24">
    <property type="entry name" value="TRANSPOSASE DOMAIN-CONTAINING PROTEIN"/>
    <property type="match status" value="1"/>
</dbReference>
<name>A0A6G0VWK7_APHCR</name>
<evidence type="ECO:0000313" key="2">
    <source>
        <dbReference type="Proteomes" id="UP000478052"/>
    </source>
</evidence>
<keyword evidence="2" id="KW-1185">Reference proteome</keyword>
<evidence type="ECO:0000313" key="1">
    <source>
        <dbReference type="EMBL" id="KAF0712194.1"/>
    </source>
</evidence>
<dbReference type="Proteomes" id="UP000478052">
    <property type="component" value="Unassembled WGS sequence"/>
</dbReference>
<comment type="caution">
    <text evidence="1">The sequence shown here is derived from an EMBL/GenBank/DDBJ whole genome shotgun (WGS) entry which is preliminary data.</text>
</comment>
<sequence length="167" mass="18923">MNISSVANKKKRIAKQVVLDAIVCDALAKSFIFKIKGHSGFFSCTRCEAQGVYKCNRLCFPAIDEKEENRTHESFISKMQEKHHLANTEMSILINLPNVNIINVFCLDYMHLCCLGVTKKLLKLWLFLKSKGPKNVRITSIKLNEINLKYSKSKHVLPLISLGNLGV</sequence>
<dbReference type="OrthoDB" id="10062362at2759"/>
<organism evidence="1 2">
    <name type="scientific">Aphis craccivora</name>
    <name type="common">Cowpea aphid</name>
    <dbReference type="NCBI Taxonomy" id="307492"/>
    <lineage>
        <taxon>Eukaryota</taxon>
        <taxon>Metazoa</taxon>
        <taxon>Ecdysozoa</taxon>
        <taxon>Arthropoda</taxon>
        <taxon>Hexapoda</taxon>
        <taxon>Insecta</taxon>
        <taxon>Pterygota</taxon>
        <taxon>Neoptera</taxon>
        <taxon>Paraneoptera</taxon>
        <taxon>Hemiptera</taxon>
        <taxon>Sternorrhyncha</taxon>
        <taxon>Aphidomorpha</taxon>
        <taxon>Aphidoidea</taxon>
        <taxon>Aphididae</taxon>
        <taxon>Aphidini</taxon>
        <taxon>Aphis</taxon>
        <taxon>Aphis</taxon>
    </lineage>
</organism>
<protein>
    <submittedName>
        <fullName evidence="1">Uncharacterized protein</fullName>
    </submittedName>
</protein>
<proteinExistence type="predicted"/>
<accession>A0A6G0VWK7</accession>
<reference evidence="1 2" key="1">
    <citation type="submission" date="2019-08" db="EMBL/GenBank/DDBJ databases">
        <title>Whole genome of Aphis craccivora.</title>
        <authorList>
            <person name="Voronova N.V."/>
            <person name="Shulinski R.S."/>
            <person name="Bandarenka Y.V."/>
            <person name="Zhorov D.G."/>
            <person name="Warner D."/>
        </authorList>
    </citation>
    <scope>NUCLEOTIDE SEQUENCE [LARGE SCALE GENOMIC DNA]</scope>
    <source>
        <strain evidence="1">180601</strain>
        <tissue evidence="1">Whole Body</tissue>
    </source>
</reference>
<dbReference type="AlphaFoldDB" id="A0A6G0VWK7"/>
<dbReference type="EMBL" id="VUJU01011026">
    <property type="protein sequence ID" value="KAF0712194.1"/>
    <property type="molecule type" value="Genomic_DNA"/>
</dbReference>
<gene>
    <name evidence="1" type="ORF">FWK35_00035704</name>
</gene>
<dbReference type="PANTHER" id="PTHR33053">
    <property type="entry name" value="PROTEIN, PUTATIVE-RELATED"/>
    <property type="match status" value="1"/>
</dbReference>